<name>A0A261SHX2_9BORD</name>
<comment type="similarity">
    <text evidence="1 4">Belongs to the D-isomer specific 2-hydroxyacid dehydrogenase family.</text>
</comment>
<proteinExistence type="inferred from homology"/>
<dbReference type="Pfam" id="PF00389">
    <property type="entry name" value="2-Hacid_dh"/>
    <property type="match status" value="1"/>
</dbReference>
<keyword evidence="8" id="KW-1185">Reference proteome</keyword>
<dbReference type="InterPro" id="IPR036291">
    <property type="entry name" value="NAD(P)-bd_dom_sf"/>
</dbReference>
<evidence type="ECO:0000256" key="2">
    <source>
        <dbReference type="ARBA" id="ARBA00023002"/>
    </source>
</evidence>
<reference evidence="8" key="1">
    <citation type="submission" date="2017-05" db="EMBL/GenBank/DDBJ databases">
        <title>Complete and WGS of Bordetella genogroups.</title>
        <authorList>
            <person name="Spilker T."/>
            <person name="Lipuma J."/>
        </authorList>
    </citation>
    <scope>NUCLEOTIDE SEQUENCE [LARGE SCALE GENOMIC DNA]</scope>
    <source>
        <strain evidence="8">AU16122</strain>
    </source>
</reference>
<evidence type="ECO:0000259" key="5">
    <source>
        <dbReference type="Pfam" id="PF00389"/>
    </source>
</evidence>
<evidence type="ECO:0000259" key="6">
    <source>
        <dbReference type="Pfam" id="PF02826"/>
    </source>
</evidence>
<evidence type="ECO:0000313" key="7">
    <source>
        <dbReference type="EMBL" id="OZI36984.1"/>
    </source>
</evidence>
<dbReference type="AlphaFoldDB" id="A0A261SHX2"/>
<keyword evidence="3" id="KW-0520">NAD</keyword>
<dbReference type="Proteomes" id="UP000216020">
    <property type="component" value="Unassembled WGS sequence"/>
</dbReference>
<dbReference type="EMBL" id="NEVM01000001">
    <property type="protein sequence ID" value="OZI36984.1"/>
    <property type="molecule type" value="Genomic_DNA"/>
</dbReference>
<evidence type="ECO:0000313" key="8">
    <source>
        <dbReference type="Proteomes" id="UP000216020"/>
    </source>
</evidence>
<dbReference type="OrthoDB" id="9805416at2"/>
<dbReference type="InterPro" id="IPR006139">
    <property type="entry name" value="D-isomer_2_OHA_DH_cat_dom"/>
</dbReference>
<dbReference type="Gene3D" id="3.40.50.720">
    <property type="entry name" value="NAD(P)-binding Rossmann-like Domain"/>
    <property type="match status" value="2"/>
</dbReference>
<evidence type="ECO:0000256" key="4">
    <source>
        <dbReference type="RuleBase" id="RU003719"/>
    </source>
</evidence>
<dbReference type="InterPro" id="IPR050857">
    <property type="entry name" value="D-2-hydroxyacid_DH"/>
</dbReference>
<dbReference type="PANTHER" id="PTHR42789:SF1">
    <property type="entry name" value="D-ISOMER SPECIFIC 2-HYDROXYACID DEHYDROGENASE FAMILY PROTEIN (AFU_ORTHOLOGUE AFUA_6G10090)"/>
    <property type="match status" value="1"/>
</dbReference>
<dbReference type="GO" id="GO:0016616">
    <property type="term" value="F:oxidoreductase activity, acting on the CH-OH group of donors, NAD or NADP as acceptor"/>
    <property type="evidence" value="ECO:0007669"/>
    <property type="project" value="InterPro"/>
</dbReference>
<evidence type="ECO:0000256" key="1">
    <source>
        <dbReference type="ARBA" id="ARBA00005854"/>
    </source>
</evidence>
<dbReference type="RefSeq" id="WP_094851091.1">
    <property type="nucleotide sequence ID" value="NZ_NEVM01000001.1"/>
</dbReference>
<organism evidence="7 8">
    <name type="scientific">Bordetella genomosp. 10</name>
    <dbReference type="NCBI Taxonomy" id="1416804"/>
    <lineage>
        <taxon>Bacteria</taxon>
        <taxon>Pseudomonadati</taxon>
        <taxon>Pseudomonadota</taxon>
        <taxon>Betaproteobacteria</taxon>
        <taxon>Burkholderiales</taxon>
        <taxon>Alcaligenaceae</taxon>
        <taxon>Bordetella</taxon>
    </lineage>
</organism>
<dbReference type="SUPFAM" id="SSF51735">
    <property type="entry name" value="NAD(P)-binding Rossmann-fold domains"/>
    <property type="match status" value="1"/>
</dbReference>
<accession>A0A261SHX2</accession>
<dbReference type="PANTHER" id="PTHR42789">
    <property type="entry name" value="D-ISOMER SPECIFIC 2-HYDROXYACID DEHYDROGENASE FAMILY PROTEIN (AFU_ORTHOLOGUE AFUA_6G10090)"/>
    <property type="match status" value="1"/>
</dbReference>
<comment type="caution">
    <text evidence="7">The sequence shown here is derived from an EMBL/GenBank/DDBJ whole genome shotgun (WGS) entry which is preliminary data.</text>
</comment>
<dbReference type="Pfam" id="PF02826">
    <property type="entry name" value="2-Hacid_dh_C"/>
    <property type="match status" value="1"/>
</dbReference>
<feature type="domain" description="D-isomer specific 2-hydroxyacid dehydrogenase catalytic" evidence="5">
    <location>
        <begin position="31"/>
        <end position="328"/>
    </location>
</feature>
<evidence type="ECO:0000256" key="3">
    <source>
        <dbReference type="ARBA" id="ARBA00023027"/>
    </source>
</evidence>
<dbReference type="CDD" id="cd12169">
    <property type="entry name" value="PGDH_like_1"/>
    <property type="match status" value="1"/>
</dbReference>
<dbReference type="SUPFAM" id="SSF52283">
    <property type="entry name" value="Formate/glycerate dehydrogenase catalytic domain-like"/>
    <property type="match status" value="1"/>
</dbReference>
<dbReference type="GO" id="GO:0051287">
    <property type="term" value="F:NAD binding"/>
    <property type="evidence" value="ECO:0007669"/>
    <property type="project" value="InterPro"/>
</dbReference>
<sequence>MTGDSSRVSPRAIVVLDDWENALRDGVDWRAIRRAADVTVHNVALRGAALEAALARADCVVLMRDRTPVDAGLLAKLPRLRHIVFTGTRNKTLDTAAAQRAGIVVSHTEWGPSKASTCEMTWSLILAATRRLPQLMLTPGRNVWRDPEAAAVLPDVLHGQRLGLIGLGQIGQRVAAVGRALGMEVVAWSPNMTPERAREHDARAVGLDELLASSRVVSLHLVPAAGTRRLLDRERLALMQPDSLLVNTSRAELVDTDALVEALRAGRPGFGAFDVFDSEPLPDGHPLLGLPNVLLTPHCGFVAKQVYAEFARGVQRNIEAWLDGADVPGTLAAAS</sequence>
<gene>
    <name evidence="7" type="ORF">CAL29_00630</name>
</gene>
<protein>
    <submittedName>
        <fullName evidence="7">Hydroxyacid dehydrogenase</fullName>
    </submittedName>
</protein>
<keyword evidence="2 4" id="KW-0560">Oxidoreductase</keyword>
<dbReference type="InterPro" id="IPR006140">
    <property type="entry name" value="D-isomer_DH_NAD-bd"/>
</dbReference>
<feature type="domain" description="D-isomer specific 2-hydroxyacid dehydrogenase NAD-binding" evidence="6">
    <location>
        <begin position="123"/>
        <end position="300"/>
    </location>
</feature>